<dbReference type="Gene3D" id="2.30.29.30">
    <property type="entry name" value="Pleckstrin-homology domain (PH domain)/Phosphotyrosine-binding domain (PTB)"/>
    <property type="match status" value="2"/>
</dbReference>
<dbReference type="InterPro" id="IPR036388">
    <property type="entry name" value="WH-like_DNA-bd_sf"/>
</dbReference>
<dbReference type="SMART" id="SM00049">
    <property type="entry name" value="DEP"/>
    <property type="match status" value="1"/>
</dbReference>
<dbReference type="SUPFAM" id="SSF46785">
    <property type="entry name" value="Winged helix' DNA-binding domain"/>
    <property type="match status" value="1"/>
</dbReference>
<feature type="region of interest" description="Disordered" evidence="4">
    <location>
        <begin position="228"/>
        <end position="253"/>
    </location>
</feature>
<dbReference type="GO" id="GO:0035556">
    <property type="term" value="P:intracellular signal transduction"/>
    <property type="evidence" value="ECO:0007669"/>
    <property type="project" value="InterPro"/>
</dbReference>
<dbReference type="InterPro" id="IPR037370">
    <property type="entry name" value="Pleckstrin"/>
</dbReference>
<dbReference type="AlphaFoldDB" id="A0A9Q1HIA1"/>
<evidence type="ECO:0000313" key="7">
    <source>
        <dbReference type="EMBL" id="KAJ8047699.1"/>
    </source>
</evidence>
<evidence type="ECO:0000259" key="6">
    <source>
        <dbReference type="PROSITE" id="PS50186"/>
    </source>
</evidence>
<keyword evidence="8" id="KW-1185">Reference proteome</keyword>
<dbReference type="OrthoDB" id="185175at2759"/>
<evidence type="ECO:0000256" key="2">
    <source>
        <dbReference type="ARBA" id="ARBA00022737"/>
    </source>
</evidence>
<evidence type="ECO:0000313" key="8">
    <source>
        <dbReference type="Proteomes" id="UP001152320"/>
    </source>
</evidence>
<dbReference type="InterPro" id="IPR036390">
    <property type="entry name" value="WH_DNA-bd_sf"/>
</dbReference>
<dbReference type="Proteomes" id="UP001152320">
    <property type="component" value="Chromosome 2"/>
</dbReference>
<name>A0A9Q1HIA1_HOLLE</name>
<dbReference type="Pfam" id="PF00610">
    <property type="entry name" value="DEP"/>
    <property type="match status" value="1"/>
</dbReference>
<dbReference type="Gene3D" id="1.10.10.10">
    <property type="entry name" value="Winged helix-like DNA-binding domain superfamily/Winged helix DNA-binding domain"/>
    <property type="match status" value="1"/>
</dbReference>
<dbReference type="InterPro" id="IPR000591">
    <property type="entry name" value="DEP_dom"/>
</dbReference>
<gene>
    <name evidence="7" type="ORF">HOLleu_06757</name>
</gene>
<keyword evidence="3" id="KW-0007">Acetylation</keyword>
<dbReference type="InterPro" id="IPR011993">
    <property type="entry name" value="PH-like_dom_sf"/>
</dbReference>
<proteinExistence type="predicted"/>
<dbReference type="SMART" id="SM00233">
    <property type="entry name" value="PH"/>
    <property type="match status" value="2"/>
</dbReference>
<dbReference type="SUPFAM" id="SSF50729">
    <property type="entry name" value="PH domain-like"/>
    <property type="match status" value="2"/>
</dbReference>
<dbReference type="FunFam" id="2.30.29.30:FF:000286">
    <property type="entry name" value="PH-protein kinase domain containing protein"/>
    <property type="match status" value="1"/>
</dbReference>
<feature type="domain" description="PH" evidence="5">
    <location>
        <begin position="5"/>
        <end position="102"/>
    </location>
</feature>
<organism evidence="7 8">
    <name type="scientific">Holothuria leucospilota</name>
    <name type="common">Black long sea cucumber</name>
    <name type="synonym">Mertensiothuria leucospilota</name>
    <dbReference type="NCBI Taxonomy" id="206669"/>
    <lineage>
        <taxon>Eukaryota</taxon>
        <taxon>Metazoa</taxon>
        <taxon>Echinodermata</taxon>
        <taxon>Eleutherozoa</taxon>
        <taxon>Echinozoa</taxon>
        <taxon>Holothuroidea</taxon>
        <taxon>Aspidochirotacea</taxon>
        <taxon>Aspidochirotida</taxon>
        <taxon>Holothuriidae</taxon>
        <taxon>Holothuria</taxon>
    </lineage>
</organism>
<dbReference type="GO" id="GO:0005886">
    <property type="term" value="C:plasma membrane"/>
    <property type="evidence" value="ECO:0007669"/>
    <property type="project" value="TreeGrafter"/>
</dbReference>
<dbReference type="GO" id="GO:0030036">
    <property type="term" value="P:actin cytoskeleton organization"/>
    <property type="evidence" value="ECO:0007669"/>
    <property type="project" value="TreeGrafter"/>
</dbReference>
<sequence length="367" mass="41528">MGRQVVLKDGFLVKKGHKRTNWRTRWFVLYDDALLYYKKKGDKVAAGAVPLKGCSVISPCPMYQKKKSVFQVSSRVNHDLLMQASSDAERDEWVQAIGGAIKACDRLQGKHGNHEGVDLNDLITALQDKDAGLKLRDNTVNDVLFTNCFNGHDLVEWLIEWSFAENQEEAVSIATSLVAEAHLQPLAKCRSLDKCREVFIDDTNALYKFSAYHLADLKKAFDSSSDSEFSSEQESDSEEKKTQAKTTGPTAPGKIVKQGFMIKRGHVRRTWKARLFVLWDNPPLLQYYKGSKVDGEKPLGEIPIRWCTVNTIEQTEDSEVTVKNKERNNLFSVVTQKGKMYVLQASTPEEREAWMRAIMSPSDVTQD</sequence>
<keyword evidence="2" id="KW-0677">Repeat</keyword>
<dbReference type="PROSITE" id="PS50186">
    <property type="entry name" value="DEP"/>
    <property type="match status" value="1"/>
</dbReference>
<dbReference type="PANTHER" id="PTHR12092:SF16">
    <property type="entry name" value="PH DOMAIN-CONTAINING PROTEIN"/>
    <property type="match status" value="1"/>
</dbReference>
<dbReference type="Pfam" id="PF00169">
    <property type="entry name" value="PH"/>
    <property type="match status" value="2"/>
</dbReference>
<evidence type="ECO:0000259" key="5">
    <source>
        <dbReference type="PROSITE" id="PS50003"/>
    </source>
</evidence>
<comment type="caution">
    <text evidence="7">The sequence shown here is derived from an EMBL/GenBank/DDBJ whole genome shotgun (WGS) entry which is preliminary data.</text>
</comment>
<protein>
    <submittedName>
        <fullName evidence="7">Pleckstrin</fullName>
    </submittedName>
</protein>
<evidence type="ECO:0000256" key="1">
    <source>
        <dbReference type="ARBA" id="ARBA00022553"/>
    </source>
</evidence>
<reference evidence="7" key="1">
    <citation type="submission" date="2021-10" db="EMBL/GenBank/DDBJ databases">
        <title>Tropical sea cucumber genome reveals ecological adaptation and Cuvierian tubules defense mechanism.</title>
        <authorList>
            <person name="Chen T."/>
        </authorList>
    </citation>
    <scope>NUCLEOTIDE SEQUENCE</scope>
    <source>
        <strain evidence="7">Nanhai2018</strain>
        <tissue evidence="7">Muscle</tissue>
    </source>
</reference>
<dbReference type="InterPro" id="IPR001849">
    <property type="entry name" value="PH_domain"/>
</dbReference>
<keyword evidence="1" id="KW-0597">Phosphoprotein</keyword>
<feature type="domain" description="PH" evidence="5">
    <location>
        <begin position="254"/>
        <end position="363"/>
    </location>
</feature>
<feature type="domain" description="DEP" evidence="6">
    <location>
        <begin position="129"/>
        <end position="211"/>
    </location>
</feature>
<accession>A0A9Q1HIA1</accession>
<dbReference type="PROSITE" id="PS50003">
    <property type="entry name" value="PH_DOMAIN"/>
    <property type="match status" value="2"/>
</dbReference>
<dbReference type="PANTHER" id="PTHR12092">
    <property type="entry name" value="PLECKSTRIN"/>
    <property type="match status" value="1"/>
</dbReference>
<evidence type="ECO:0000256" key="4">
    <source>
        <dbReference type="SAM" id="MobiDB-lite"/>
    </source>
</evidence>
<dbReference type="EMBL" id="JAIZAY010000002">
    <property type="protein sequence ID" value="KAJ8047699.1"/>
    <property type="molecule type" value="Genomic_DNA"/>
</dbReference>
<evidence type="ECO:0000256" key="3">
    <source>
        <dbReference type="ARBA" id="ARBA00022990"/>
    </source>
</evidence>